<dbReference type="InterPro" id="IPR015797">
    <property type="entry name" value="NUDIX_hydrolase-like_dom_sf"/>
</dbReference>
<evidence type="ECO:0000256" key="1">
    <source>
        <dbReference type="ARBA" id="ARBA00022801"/>
    </source>
</evidence>
<dbReference type="SUPFAM" id="SSF55811">
    <property type="entry name" value="Nudix"/>
    <property type="match status" value="1"/>
</dbReference>
<proteinExistence type="predicted"/>
<name>A0A1F7WEZ2_9BACT</name>
<dbReference type="Pfam" id="PF00293">
    <property type="entry name" value="NUDIX"/>
    <property type="match status" value="1"/>
</dbReference>
<dbReference type="PROSITE" id="PS51462">
    <property type="entry name" value="NUDIX"/>
    <property type="match status" value="1"/>
</dbReference>
<evidence type="ECO:0000313" key="4">
    <source>
        <dbReference type="Proteomes" id="UP000176988"/>
    </source>
</evidence>
<feature type="domain" description="Nudix hydrolase" evidence="2">
    <location>
        <begin position="46"/>
        <end position="178"/>
    </location>
</feature>
<dbReference type="AlphaFoldDB" id="A0A1F7WEZ2"/>
<accession>A0A1F7WEZ2</accession>
<dbReference type="InterPro" id="IPR020084">
    <property type="entry name" value="NUDIX_hydrolase_CS"/>
</dbReference>
<reference evidence="3 4" key="1">
    <citation type="journal article" date="2016" name="Nat. Commun.">
        <title>Thousands of microbial genomes shed light on interconnected biogeochemical processes in an aquifer system.</title>
        <authorList>
            <person name="Anantharaman K."/>
            <person name="Brown C.T."/>
            <person name="Hug L.A."/>
            <person name="Sharon I."/>
            <person name="Castelle C.J."/>
            <person name="Probst A.J."/>
            <person name="Thomas B.C."/>
            <person name="Singh A."/>
            <person name="Wilkins M.J."/>
            <person name="Karaoz U."/>
            <person name="Brodie E.L."/>
            <person name="Williams K.H."/>
            <person name="Hubbard S.S."/>
            <person name="Banfield J.F."/>
        </authorList>
    </citation>
    <scope>NUCLEOTIDE SEQUENCE [LARGE SCALE GENOMIC DNA]</scope>
</reference>
<dbReference type="InterPro" id="IPR000086">
    <property type="entry name" value="NUDIX_hydrolase_dom"/>
</dbReference>
<gene>
    <name evidence="3" type="ORF">A2480_02160</name>
</gene>
<keyword evidence="1" id="KW-0378">Hydrolase</keyword>
<dbReference type="STRING" id="1802424.A2480_02160"/>
<dbReference type="PROSITE" id="PS00893">
    <property type="entry name" value="NUDIX_BOX"/>
    <property type="match status" value="1"/>
</dbReference>
<protein>
    <recommendedName>
        <fullName evidence="2">Nudix hydrolase domain-containing protein</fullName>
    </recommendedName>
</protein>
<evidence type="ECO:0000259" key="2">
    <source>
        <dbReference type="PROSITE" id="PS51462"/>
    </source>
</evidence>
<comment type="caution">
    <text evidence="3">The sequence shown here is derived from an EMBL/GenBank/DDBJ whole genome shotgun (WGS) entry which is preliminary data.</text>
</comment>
<dbReference type="EMBL" id="MGFG01000009">
    <property type="protein sequence ID" value="OGM01350.1"/>
    <property type="molecule type" value="Genomic_DNA"/>
</dbReference>
<organism evidence="3 4">
    <name type="scientific">Candidatus Uhrbacteria bacterium RIFOXYC2_FULL_47_19</name>
    <dbReference type="NCBI Taxonomy" id="1802424"/>
    <lineage>
        <taxon>Bacteria</taxon>
        <taxon>Candidatus Uhriibacteriota</taxon>
    </lineage>
</organism>
<evidence type="ECO:0000313" key="3">
    <source>
        <dbReference type="EMBL" id="OGM01350.1"/>
    </source>
</evidence>
<sequence>MDMQIERPKSKQPIPDNARRVFDGVIFDVNQWEQELFDGTKTTFEKLRRPDTVVVFPVLDDGRIVLTEQEQPGKEPFIGATGGRVDKGEGVLEAAKRELLEESGYEASRFYLWDTQQPISKIDWTVFIFIAKGLRRVAELSLDAGERIEMKPVSFDEFVEIGLSECFGEKEITPKLYEAKLDPNKMAELRKLFDPRS</sequence>
<dbReference type="GO" id="GO:0016787">
    <property type="term" value="F:hydrolase activity"/>
    <property type="evidence" value="ECO:0007669"/>
    <property type="project" value="UniProtKB-KW"/>
</dbReference>
<dbReference type="Gene3D" id="3.90.79.10">
    <property type="entry name" value="Nucleoside Triphosphate Pyrophosphohydrolase"/>
    <property type="match status" value="1"/>
</dbReference>
<dbReference type="Proteomes" id="UP000176988">
    <property type="component" value="Unassembled WGS sequence"/>
</dbReference>